<dbReference type="GO" id="GO:0006508">
    <property type="term" value="P:proteolysis"/>
    <property type="evidence" value="ECO:0007669"/>
    <property type="project" value="UniProtKB-KW"/>
</dbReference>
<feature type="chain" id="PRO_5044388592" evidence="7">
    <location>
        <begin position="27"/>
        <end position="362"/>
    </location>
</feature>
<evidence type="ECO:0000256" key="3">
    <source>
        <dbReference type="ARBA" id="ARBA00022801"/>
    </source>
</evidence>
<dbReference type="SMART" id="SM00848">
    <property type="entry name" value="Inhibitor_I29"/>
    <property type="match status" value="1"/>
</dbReference>
<evidence type="ECO:0000256" key="6">
    <source>
        <dbReference type="ARBA" id="ARBA00023180"/>
    </source>
</evidence>
<dbReference type="Proteomes" id="UP001187192">
    <property type="component" value="Unassembled WGS sequence"/>
</dbReference>
<evidence type="ECO:0000256" key="2">
    <source>
        <dbReference type="ARBA" id="ARBA00022670"/>
    </source>
</evidence>
<keyword evidence="6" id="KW-0325">Glycoprotein</keyword>
<evidence type="ECO:0000259" key="8">
    <source>
        <dbReference type="SMART" id="SM00645"/>
    </source>
</evidence>
<dbReference type="InterPro" id="IPR039417">
    <property type="entry name" value="Peptidase_C1A_papain-like"/>
</dbReference>
<dbReference type="InterPro" id="IPR013128">
    <property type="entry name" value="Peptidase_C1A"/>
</dbReference>
<dbReference type="PROSITE" id="PS00640">
    <property type="entry name" value="THIOL_PROTEASE_ASN"/>
    <property type="match status" value="1"/>
</dbReference>
<gene>
    <name evidence="11" type="ORF">TIFTF001_004757</name>
</gene>
<dbReference type="FunFam" id="3.90.70.10:FF:000068">
    <property type="entry name" value="Cysteine protease 1"/>
    <property type="match status" value="1"/>
</dbReference>
<reference evidence="13" key="3">
    <citation type="submission" date="2023-11" db="PDB data bank">
        <title>Crystal structure of four variants of the protease Ficin from the common fig.</title>
        <authorList>
            <person name="Baldacci-Cresp F."/>
            <person name="Rodriguez Buitrago J.A."/>
            <person name="M'Rabet N."/>
            <person name="Loris R."/>
            <person name="Baucher M."/>
            <person name="Baeyens-Volant D."/>
            <person name="Kerff F."/>
            <person name="Azarkan M."/>
        </authorList>
    </citation>
    <scope>X-RAY CRYSTALLOGRAPHY (1.45 ANGSTROMS) OF 123-344</scope>
    <scope>DISULFIDE BONDS</scope>
</reference>
<protein>
    <submittedName>
        <fullName evidence="10">Ficin 3</fullName>
    </submittedName>
</protein>
<feature type="domain" description="Peptidase C1A papain C-terminal" evidence="8">
    <location>
        <begin position="123"/>
        <end position="339"/>
    </location>
</feature>
<sequence length="362" mass="40560">MDLTVFTTILTIVVCLALSYPPLTSSRTDVEVREMFVKWMATHGRAYNSLEEEERRFEIFKDNLRFVDEHNAIQNRTYKVGMNNFSDMTDEEYRRDMLGTRSDPELKTKVDSSRYAPHAAESLPETVDWRSKGAVNPIRNQGKCGSCWTFSTVAVVEGITKIVTNKLPSLSEQQLLDCAPSYQNLGCKGGWMNRAYDYIIKNRGITSQSNYPYTARKGQCNKAKASQTVATIDRYENVPRNNENALKKAVANQPVSVAIDASSKAVKQYKSGVFTGSCGTKLDHAVVVVGYGTQNGVDYWLVRNSWGTNWGEQGYMKLQRNVAHPAGKCGIAMQATYPVKKGKTSNKPYWAYEVDAEMVVVA</sequence>
<dbReference type="GO" id="GO:0008234">
    <property type="term" value="F:cysteine-type peptidase activity"/>
    <property type="evidence" value="ECO:0007669"/>
    <property type="project" value="UniProtKB-KW"/>
</dbReference>
<keyword evidence="2" id="KW-0645">Protease</keyword>
<dbReference type="CDD" id="cd02248">
    <property type="entry name" value="Peptidase_C1A"/>
    <property type="match status" value="1"/>
</dbReference>
<dbReference type="InterPro" id="IPR013201">
    <property type="entry name" value="Prot_inhib_I29"/>
</dbReference>
<feature type="disulfide bond" evidence="13">
    <location>
        <begin position="178"/>
        <end position="220"/>
    </location>
</feature>
<proteinExistence type="evidence at protein level"/>
<dbReference type="PROSITE" id="PS00139">
    <property type="entry name" value="THIOL_PROTEASE_CYS"/>
    <property type="match status" value="1"/>
</dbReference>
<dbReference type="InterPro" id="IPR025660">
    <property type="entry name" value="Pept_his_AS"/>
</dbReference>
<dbReference type="SMR" id="A0A2Z6DRN1"/>
<evidence type="ECO:0000256" key="1">
    <source>
        <dbReference type="ARBA" id="ARBA00008455"/>
    </source>
</evidence>
<feature type="disulfide bond" evidence="13">
    <location>
        <begin position="144"/>
        <end position="187"/>
    </location>
</feature>
<keyword evidence="12" id="KW-1185">Reference proteome</keyword>
<evidence type="ECO:0000256" key="7">
    <source>
        <dbReference type="SAM" id="SignalP"/>
    </source>
</evidence>
<keyword evidence="5" id="KW-1015">Disulfide bond</keyword>
<evidence type="ECO:0000256" key="4">
    <source>
        <dbReference type="ARBA" id="ARBA00022807"/>
    </source>
</evidence>
<reference evidence="10" key="1">
    <citation type="journal article" date="2018" name="Planta">
        <title>Comparative multi-omics analysis reveals diverse latex-based defense strategies against pests among latex-producing organs of the fig tree (Ficus carica).</title>
        <authorList>
            <person name="Kitajima S."/>
            <person name="Aoki W."/>
            <person name="Shibata D."/>
            <person name="Nakajima D."/>
            <person name="Sakurai N."/>
            <person name="Yazaki K."/>
            <person name="Munakata R."/>
            <person name="Taira T."/>
            <person name="Kobayashi M."/>
            <person name="Aburaya S."/>
            <person name="Savadogo E.H."/>
            <person name="Hibino S."/>
            <person name="Yano H."/>
        </authorList>
    </citation>
    <scope>NUCLEOTIDE SEQUENCE</scope>
</reference>
<dbReference type="Gene3D" id="3.90.70.10">
    <property type="entry name" value="Cysteine proteinases"/>
    <property type="match status" value="1"/>
</dbReference>
<dbReference type="InterPro" id="IPR025661">
    <property type="entry name" value="Pept_asp_AS"/>
</dbReference>
<dbReference type="EMBL" id="LC222284">
    <property type="protein sequence ID" value="BBD74172.1"/>
    <property type="molecule type" value="mRNA"/>
</dbReference>
<keyword evidence="13" id="KW-0002">3D-structure</keyword>
<evidence type="ECO:0000259" key="9">
    <source>
        <dbReference type="SMART" id="SM00848"/>
    </source>
</evidence>
<evidence type="ECO:0000313" key="11">
    <source>
        <dbReference type="EMBL" id="GMN34555.1"/>
    </source>
</evidence>
<dbReference type="PRINTS" id="PR00705">
    <property type="entry name" value="PAPAIN"/>
</dbReference>
<name>A0A2Z6DRN1_FICCA</name>
<dbReference type="AlphaFoldDB" id="A0A2Z6DRN1"/>
<comment type="similarity">
    <text evidence="1">Belongs to the peptidase C1 family.</text>
</comment>
<dbReference type="Pfam" id="PF00112">
    <property type="entry name" value="Peptidase_C1"/>
    <property type="match status" value="1"/>
</dbReference>
<dbReference type="InterPro" id="IPR038765">
    <property type="entry name" value="Papain-like_cys_pep_sf"/>
</dbReference>
<dbReference type="InterPro" id="IPR000668">
    <property type="entry name" value="Peptidase_C1A_C"/>
</dbReference>
<feature type="domain" description="Cathepsin propeptide inhibitor" evidence="9">
    <location>
        <begin position="36"/>
        <end position="93"/>
    </location>
</feature>
<dbReference type="InterPro" id="IPR000169">
    <property type="entry name" value="Pept_cys_AS"/>
</dbReference>
<feature type="disulfide bond" evidence="13">
    <location>
        <begin position="278"/>
        <end position="329"/>
    </location>
</feature>
<dbReference type="PANTHER" id="PTHR12411">
    <property type="entry name" value="CYSTEINE PROTEASE FAMILY C1-RELATED"/>
    <property type="match status" value="1"/>
</dbReference>
<feature type="signal peptide" evidence="7">
    <location>
        <begin position="1"/>
        <end position="26"/>
    </location>
</feature>
<dbReference type="SUPFAM" id="SSF54001">
    <property type="entry name" value="Cysteine proteinases"/>
    <property type="match status" value="1"/>
</dbReference>
<keyword evidence="3" id="KW-0378">Hydrolase</keyword>
<reference evidence="11" key="2">
    <citation type="submission" date="2023-07" db="EMBL/GenBank/DDBJ databases">
        <title>draft genome sequence of fig (Ficus carica).</title>
        <authorList>
            <person name="Takahashi T."/>
            <person name="Nishimura K."/>
        </authorList>
    </citation>
    <scope>NUCLEOTIDE SEQUENCE</scope>
</reference>
<dbReference type="SMART" id="SM00645">
    <property type="entry name" value="Pept_C1"/>
    <property type="match status" value="1"/>
</dbReference>
<evidence type="ECO:0000313" key="10">
    <source>
        <dbReference type="EMBL" id="BBD74172.1"/>
    </source>
</evidence>
<evidence type="ECO:0000256" key="5">
    <source>
        <dbReference type="ARBA" id="ARBA00023157"/>
    </source>
</evidence>
<evidence type="ECO:0007829" key="13">
    <source>
        <dbReference type="PDB" id="8R78"/>
    </source>
</evidence>
<organism evidence="10">
    <name type="scientific">Ficus carica</name>
    <name type="common">Common fig</name>
    <dbReference type="NCBI Taxonomy" id="3494"/>
    <lineage>
        <taxon>Eukaryota</taxon>
        <taxon>Viridiplantae</taxon>
        <taxon>Streptophyta</taxon>
        <taxon>Embryophyta</taxon>
        <taxon>Tracheophyta</taxon>
        <taxon>Spermatophyta</taxon>
        <taxon>Magnoliopsida</taxon>
        <taxon>eudicotyledons</taxon>
        <taxon>Gunneridae</taxon>
        <taxon>Pentapetalae</taxon>
        <taxon>rosids</taxon>
        <taxon>fabids</taxon>
        <taxon>Rosales</taxon>
        <taxon>Moraceae</taxon>
        <taxon>Ficeae</taxon>
        <taxon>Ficus</taxon>
    </lineage>
</organism>
<dbReference type="EMBL" id="BTGU01000004">
    <property type="protein sequence ID" value="GMN34555.1"/>
    <property type="molecule type" value="Genomic_DNA"/>
</dbReference>
<evidence type="ECO:0000313" key="12">
    <source>
        <dbReference type="Proteomes" id="UP001187192"/>
    </source>
</evidence>
<dbReference type="PROSITE" id="PS00639">
    <property type="entry name" value="THIOL_PROTEASE_HIS"/>
    <property type="match status" value="1"/>
</dbReference>
<dbReference type="PDB" id="8R78">
    <property type="method" value="X-ray"/>
    <property type="resolution" value="1.45 A"/>
    <property type="chains" value="A=123-344"/>
</dbReference>
<dbReference type="Pfam" id="PF08246">
    <property type="entry name" value="Inhibitor_I29"/>
    <property type="match status" value="1"/>
</dbReference>
<keyword evidence="4" id="KW-0788">Thiol protease</keyword>
<keyword evidence="7" id="KW-0732">Signal</keyword>
<accession>A0A2Z6DRN1</accession>